<dbReference type="PROSITE" id="PS50109">
    <property type="entry name" value="HIS_KIN"/>
    <property type="match status" value="1"/>
</dbReference>
<evidence type="ECO:0000256" key="7">
    <source>
        <dbReference type="ARBA" id="ARBA00022777"/>
    </source>
</evidence>
<keyword evidence="10 11" id="KW-0472">Membrane</keyword>
<dbReference type="Pfam" id="PF00512">
    <property type="entry name" value="HisKA"/>
    <property type="match status" value="1"/>
</dbReference>
<dbReference type="CDD" id="cd00075">
    <property type="entry name" value="HATPase"/>
    <property type="match status" value="1"/>
</dbReference>
<accession>A0AA96JVN4</accession>
<dbReference type="PROSITE" id="PS50885">
    <property type="entry name" value="HAMP"/>
    <property type="match status" value="1"/>
</dbReference>
<comment type="catalytic activity">
    <reaction evidence="1">
        <text>ATP + protein L-histidine = ADP + protein N-phospho-L-histidine.</text>
        <dbReference type="EC" id="2.7.13.3"/>
    </reaction>
</comment>
<dbReference type="Proteomes" id="UP001302494">
    <property type="component" value="Chromosome"/>
</dbReference>
<dbReference type="InterPro" id="IPR003594">
    <property type="entry name" value="HATPase_dom"/>
</dbReference>
<evidence type="ECO:0000256" key="11">
    <source>
        <dbReference type="SAM" id="Phobius"/>
    </source>
</evidence>
<evidence type="ECO:0000256" key="6">
    <source>
        <dbReference type="ARBA" id="ARBA00022692"/>
    </source>
</evidence>
<dbReference type="PRINTS" id="PR00344">
    <property type="entry name" value="BCTRLSENSOR"/>
</dbReference>
<dbReference type="Pfam" id="PF02518">
    <property type="entry name" value="HATPase_c"/>
    <property type="match status" value="1"/>
</dbReference>
<dbReference type="SUPFAM" id="SSF158472">
    <property type="entry name" value="HAMP domain-like"/>
    <property type="match status" value="1"/>
</dbReference>
<dbReference type="InterPro" id="IPR005467">
    <property type="entry name" value="His_kinase_dom"/>
</dbReference>
<dbReference type="GO" id="GO:0005886">
    <property type="term" value="C:plasma membrane"/>
    <property type="evidence" value="ECO:0007669"/>
    <property type="project" value="TreeGrafter"/>
</dbReference>
<evidence type="ECO:0000256" key="1">
    <source>
        <dbReference type="ARBA" id="ARBA00000085"/>
    </source>
</evidence>
<keyword evidence="4" id="KW-0597">Phosphoprotein</keyword>
<dbReference type="PANTHER" id="PTHR45436:SF8">
    <property type="entry name" value="HISTIDINE KINASE"/>
    <property type="match status" value="1"/>
</dbReference>
<evidence type="ECO:0000256" key="8">
    <source>
        <dbReference type="ARBA" id="ARBA00022989"/>
    </source>
</evidence>
<comment type="subcellular location">
    <subcellularLocation>
        <location evidence="2">Membrane</location>
    </subcellularLocation>
</comment>
<evidence type="ECO:0000256" key="4">
    <source>
        <dbReference type="ARBA" id="ARBA00022553"/>
    </source>
</evidence>
<name>A0AA96JVN4_9BACT</name>
<dbReference type="RefSeq" id="WP_312743962.1">
    <property type="nucleotide sequence ID" value="NZ_CP116968.1"/>
</dbReference>
<feature type="transmembrane region" description="Helical" evidence="11">
    <location>
        <begin position="164"/>
        <end position="188"/>
    </location>
</feature>
<dbReference type="CDD" id="cd06225">
    <property type="entry name" value="HAMP"/>
    <property type="match status" value="1"/>
</dbReference>
<dbReference type="Gene3D" id="3.30.565.10">
    <property type="entry name" value="Histidine kinase-like ATPase, C-terminal domain"/>
    <property type="match status" value="1"/>
</dbReference>
<dbReference type="KEGG" id="nneo:PQG83_17790"/>
<keyword evidence="5" id="KW-0808">Transferase</keyword>
<evidence type="ECO:0000256" key="2">
    <source>
        <dbReference type="ARBA" id="ARBA00004370"/>
    </source>
</evidence>
<dbReference type="EMBL" id="CP116968">
    <property type="protein sequence ID" value="WNM61588.1"/>
    <property type="molecule type" value="Genomic_DNA"/>
</dbReference>
<dbReference type="EC" id="2.7.13.3" evidence="3"/>
<feature type="domain" description="HAMP" evidence="13">
    <location>
        <begin position="189"/>
        <end position="242"/>
    </location>
</feature>
<evidence type="ECO:0000256" key="10">
    <source>
        <dbReference type="ARBA" id="ARBA00023136"/>
    </source>
</evidence>
<evidence type="ECO:0000256" key="9">
    <source>
        <dbReference type="ARBA" id="ARBA00023012"/>
    </source>
</evidence>
<keyword evidence="8 11" id="KW-1133">Transmembrane helix</keyword>
<dbReference type="Gene3D" id="1.10.287.130">
    <property type="match status" value="1"/>
</dbReference>
<dbReference type="GO" id="GO:0000155">
    <property type="term" value="F:phosphorelay sensor kinase activity"/>
    <property type="evidence" value="ECO:0007669"/>
    <property type="project" value="InterPro"/>
</dbReference>
<protein>
    <recommendedName>
        <fullName evidence="3">histidine kinase</fullName>
        <ecNumber evidence="3">2.7.13.3</ecNumber>
    </recommendedName>
</protein>
<evidence type="ECO:0000256" key="3">
    <source>
        <dbReference type="ARBA" id="ARBA00012438"/>
    </source>
</evidence>
<dbReference type="SUPFAM" id="SSF55874">
    <property type="entry name" value="ATPase domain of HSP90 chaperone/DNA topoisomerase II/histidine kinase"/>
    <property type="match status" value="1"/>
</dbReference>
<dbReference type="Pfam" id="PF00672">
    <property type="entry name" value="HAMP"/>
    <property type="match status" value="1"/>
</dbReference>
<sequence length="467" mass="52082">MIKLPNTLSFRLTFWYASTFLVCLVGAVLALYVYLDTIFNHRMDEDLKEDIAEFAEFLDEGGLEKVIAEIIREINSSDETEVFLRVLDQKGKVVFSTDVSEWEDLDAKTASTFQNNMTPTTPVLKTVEFPHHDYPVRMVLSQIGQDMVLLIGETLEKKEEIMELLFKVFAGMVFLGIPLSCGVGWMIARKAVSGIEEVSRAAKDIERGNLDRQVTVRAGEEEIQTLMDTFNAMAARIRGLIREMREMTDNIAHDLRSPLARIRAMSEGALAETNSAMNDRGLATETMRECDRLMHLINTTLDMAEVDAGVINGSKEPVDLSKLLTDLCELFEAVAEEKHITFKVSIDPNCRIYGIKHHLQRMVANLLDNAMKYTQSGGQVSIELSRSPHNCRLTITDTGVGIPLSDQPRVFDRFFRCEHSRSQEGCGLGLSFARSVARAHGGDITVTSESSQGSSFTSIFSIVTSAS</sequence>
<evidence type="ECO:0000259" key="13">
    <source>
        <dbReference type="PROSITE" id="PS50885"/>
    </source>
</evidence>
<organism evidence="14 15">
    <name type="scientific">Candidatus Nitrospira neomarina</name>
    <dbReference type="NCBI Taxonomy" id="3020899"/>
    <lineage>
        <taxon>Bacteria</taxon>
        <taxon>Pseudomonadati</taxon>
        <taxon>Nitrospirota</taxon>
        <taxon>Nitrospiria</taxon>
        <taxon>Nitrospirales</taxon>
        <taxon>Nitrospiraceae</taxon>
        <taxon>Nitrospira</taxon>
    </lineage>
</organism>
<dbReference type="InterPro" id="IPR003660">
    <property type="entry name" value="HAMP_dom"/>
</dbReference>
<dbReference type="InterPro" id="IPR036097">
    <property type="entry name" value="HisK_dim/P_sf"/>
</dbReference>
<dbReference type="Gene3D" id="6.10.340.10">
    <property type="match status" value="1"/>
</dbReference>
<feature type="transmembrane region" description="Helical" evidence="11">
    <location>
        <begin position="14"/>
        <end position="35"/>
    </location>
</feature>
<evidence type="ECO:0000313" key="15">
    <source>
        <dbReference type="Proteomes" id="UP001302494"/>
    </source>
</evidence>
<dbReference type="CDD" id="cd00082">
    <property type="entry name" value="HisKA"/>
    <property type="match status" value="1"/>
</dbReference>
<evidence type="ECO:0000259" key="12">
    <source>
        <dbReference type="PROSITE" id="PS50109"/>
    </source>
</evidence>
<dbReference type="InterPro" id="IPR036890">
    <property type="entry name" value="HATPase_C_sf"/>
</dbReference>
<dbReference type="SMART" id="SM00388">
    <property type="entry name" value="HisKA"/>
    <property type="match status" value="1"/>
</dbReference>
<evidence type="ECO:0000313" key="14">
    <source>
        <dbReference type="EMBL" id="WNM61588.1"/>
    </source>
</evidence>
<dbReference type="AlphaFoldDB" id="A0AA96JVN4"/>
<keyword evidence="7 14" id="KW-0418">Kinase</keyword>
<dbReference type="InterPro" id="IPR050428">
    <property type="entry name" value="TCS_sensor_his_kinase"/>
</dbReference>
<dbReference type="InterPro" id="IPR004358">
    <property type="entry name" value="Sig_transdc_His_kin-like_C"/>
</dbReference>
<keyword evidence="9" id="KW-0902">Two-component regulatory system</keyword>
<keyword evidence="15" id="KW-1185">Reference proteome</keyword>
<keyword evidence="6 11" id="KW-0812">Transmembrane</keyword>
<evidence type="ECO:0000256" key="5">
    <source>
        <dbReference type="ARBA" id="ARBA00022679"/>
    </source>
</evidence>
<dbReference type="FunFam" id="3.30.565.10:FF:000006">
    <property type="entry name" value="Sensor histidine kinase WalK"/>
    <property type="match status" value="1"/>
</dbReference>
<proteinExistence type="predicted"/>
<dbReference type="PANTHER" id="PTHR45436">
    <property type="entry name" value="SENSOR HISTIDINE KINASE YKOH"/>
    <property type="match status" value="1"/>
</dbReference>
<reference evidence="14 15" key="1">
    <citation type="submission" date="2023-01" db="EMBL/GenBank/DDBJ databases">
        <title>Cultivation and genomic characterization of new, ubiquitous marine nitrite-oxidizing bacteria from the Nitrospirales.</title>
        <authorList>
            <person name="Mueller A.J."/>
            <person name="Daebeler A."/>
            <person name="Herbold C.W."/>
            <person name="Kirkegaard R.H."/>
            <person name="Daims H."/>
        </authorList>
    </citation>
    <scope>NUCLEOTIDE SEQUENCE [LARGE SCALE GENOMIC DNA]</scope>
    <source>
        <strain evidence="14 15">DK</strain>
    </source>
</reference>
<dbReference type="SMART" id="SM00387">
    <property type="entry name" value="HATPase_c"/>
    <property type="match status" value="1"/>
</dbReference>
<feature type="domain" description="Histidine kinase" evidence="12">
    <location>
        <begin position="250"/>
        <end position="464"/>
    </location>
</feature>
<gene>
    <name evidence="14" type="ORF">PQG83_17790</name>
</gene>
<dbReference type="SMART" id="SM00304">
    <property type="entry name" value="HAMP"/>
    <property type="match status" value="1"/>
</dbReference>
<dbReference type="SUPFAM" id="SSF47384">
    <property type="entry name" value="Homodimeric domain of signal transducing histidine kinase"/>
    <property type="match status" value="1"/>
</dbReference>
<dbReference type="InterPro" id="IPR003661">
    <property type="entry name" value="HisK_dim/P_dom"/>
</dbReference>